<dbReference type="STRING" id="1437425.CSEC_1473"/>
<dbReference type="Proteomes" id="UP000031552">
    <property type="component" value="Unassembled WGS sequence"/>
</dbReference>
<reference evidence="3" key="1">
    <citation type="submission" date="2013-12" db="EMBL/GenBank/DDBJ databases">
        <authorList>
            <person name="Linke B."/>
        </authorList>
    </citation>
    <scope>NUCLEOTIDE SEQUENCE [LARGE SCALE GENOMIC DNA]</scope>
    <source>
        <strain evidence="3">CRIB-18</strain>
    </source>
</reference>
<accession>A0A090CZA0</accession>
<keyword evidence="4" id="KW-1185">Reference proteome</keyword>
<name>A0A090CZA0_9BACT</name>
<sequence>MKAAGSTESFTTQSLPEIEIGSNNHSSNSERQSLIVNMSGRAVTREPPKRALSRVIELTIGSILVASVIGGGTSLFLLAKAVKKLQNSSEDRPDSGEIVLAFILLTVTFITVLGMTAAGVCAVRKIASRELPEEASSV</sequence>
<feature type="transmembrane region" description="Helical" evidence="2">
    <location>
        <begin position="98"/>
        <end position="123"/>
    </location>
</feature>
<keyword evidence="2" id="KW-1133">Transmembrane helix</keyword>
<feature type="region of interest" description="Disordered" evidence="1">
    <location>
        <begin position="1"/>
        <end position="31"/>
    </location>
</feature>
<dbReference type="EMBL" id="CCEJ010000007">
    <property type="protein sequence ID" value="CDR34287.1"/>
    <property type="molecule type" value="Genomic_DNA"/>
</dbReference>
<gene>
    <name evidence="3" type="ORF">CSEC_1473</name>
</gene>
<proteinExistence type="predicted"/>
<organism evidence="3 4">
    <name type="scientific">Candidatus Criblamydia sequanensis CRIB-18</name>
    <dbReference type="NCBI Taxonomy" id="1437425"/>
    <lineage>
        <taxon>Bacteria</taxon>
        <taxon>Pseudomonadati</taxon>
        <taxon>Chlamydiota</taxon>
        <taxon>Chlamydiia</taxon>
        <taxon>Parachlamydiales</taxon>
        <taxon>Candidatus Criblamydiaceae</taxon>
        <taxon>Candidatus Criblamydia</taxon>
    </lineage>
</organism>
<keyword evidence="2" id="KW-0812">Transmembrane</keyword>
<evidence type="ECO:0000313" key="4">
    <source>
        <dbReference type="Proteomes" id="UP000031552"/>
    </source>
</evidence>
<dbReference type="RefSeq" id="WP_041017836.1">
    <property type="nucleotide sequence ID" value="NZ_CCEJ010000007.1"/>
</dbReference>
<reference evidence="3" key="2">
    <citation type="submission" date="2014-09" db="EMBL/GenBank/DDBJ databases">
        <title>Criblamydia sequanensis harbors a mega-plasmid encoding arsenite resistance.</title>
        <authorList>
            <person name="Bertelli C."/>
            <person name="Goesmann A."/>
            <person name="Greub G."/>
        </authorList>
    </citation>
    <scope>NUCLEOTIDE SEQUENCE [LARGE SCALE GENOMIC DNA]</scope>
    <source>
        <strain evidence="3">CRIB-18</strain>
    </source>
</reference>
<evidence type="ECO:0000256" key="1">
    <source>
        <dbReference type="SAM" id="MobiDB-lite"/>
    </source>
</evidence>
<keyword evidence="2" id="KW-0472">Membrane</keyword>
<feature type="transmembrane region" description="Helical" evidence="2">
    <location>
        <begin position="55"/>
        <end position="78"/>
    </location>
</feature>
<comment type="caution">
    <text evidence="3">The sequence shown here is derived from an EMBL/GenBank/DDBJ whole genome shotgun (WGS) entry which is preliminary data.</text>
</comment>
<protein>
    <submittedName>
        <fullName evidence="3">Membrane protein</fullName>
    </submittedName>
</protein>
<evidence type="ECO:0000256" key="2">
    <source>
        <dbReference type="SAM" id="Phobius"/>
    </source>
</evidence>
<dbReference type="AlphaFoldDB" id="A0A090CZA0"/>
<evidence type="ECO:0000313" key="3">
    <source>
        <dbReference type="EMBL" id="CDR34287.1"/>
    </source>
</evidence>